<dbReference type="OrthoDB" id="5572803at2"/>
<dbReference type="AlphaFoldDB" id="A0A853F7B2"/>
<dbReference type="PANTHER" id="PTHR43110:SF1">
    <property type="entry name" value="THIOL PEROXIDASE"/>
    <property type="match status" value="1"/>
</dbReference>
<dbReference type="PROSITE" id="PS51352">
    <property type="entry name" value="THIOREDOXIN_2"/>
    <property type="match status" value="1"/>
</dbReference>
<feature type="chain" id="PRO_5032387100" evidence="2">
    <location>
        <begin position="25"/>
        <end position="179"/>
    </location>
</feature>
<keyword evidence="5" id="KW-1185">Reference proteome</keyword>
<dbReference type="CDD" id="cd03017">
    <property type="entry name" value="PRX_BCP"/>
    <property type="match status" value="1"/>
</dbReference>
<keyword evidence="2" id="KW-0732">Signal</keyword>
<dbReference type="EMBL" id="JACCEW010000001">
    <property type="protein sequence ID" value="NYT35708.1"/>
    <property type="molecule type" value="Genomic_DNA"/>
</dbReference>
<dbReference type="SUPFAM" id="SSF52833">
    <property type="entry name" value="Thioredoxin-like"/>
    <property type="match status" value="1"/>
</dbReference>
<evidence type="ECO:0000256" key="2">
    <source>
        <dbReference type="SAM" id="SignalP"/>
    </source>
</evidence>
<sequence>MFRKLWKPILLTVGLALHMVPVQALEVGDMAPDFQLPGTDGKVHRLADYRGKQAVVLAWFPKAYTSGCTIECKSLAENGHRIQEFDVTYFMASVDPLEANTGFAAENNADFPLLSDEDKSVAKAYGVLGMLGVAKRHTFYIDRDGRILKIDTHINPATSAEDMIANLVKLGVPRRPGAR</sequence>
<dbReference type="Proteomes" id="UP000580517">
    <property type="component" value="Unassembled WGS sequence"/>
</dbReference>
<name>A0A853F7B2_9BURK</name>
<accession>A0A853F7B2</accession>
<dbReference type="RefSeq" id="WP_129967674.1">
    <property type="nucleotide sequence ID" value="NZ_JACCEW010000001.1"/>
</dbReference>
<evidence type="ECO:0000259" key="3">
    <source>
        <dbReference type="PROSITE" id="PS51352"/>
    </source>
</evidence>
<dbReference type="PANTHER" id="PTHR43110">
    <property type="entry name" value="THIOL PEROXIDASE"/>
    <property type="match status" value="1"/>
</dbReference>
<comment type="caution">
    <text evidence="4">The sequence shown here is derived from an EMBL/GenBank/DDBJ whole genome shotgun (WGS) entry which is preliminary data.</text>
</comment>
<feature type="domain" description="Thioredoxin" evidence="3">
    <location>
        <begin position="25"/>
        <end position="172"/>
    </location>
</feature>
<dbReference type="Pfam" id="PF00578">
    <property type="entry name" value="AhpC-TSA"/>
    <property type="match status" value="1"/>
</dbReference>
<dbReference type="GO" id="GO:0016491">
    <property type="term" value="F:oxidoreductase activity"/>
    <property type="evidence" value="ECO:0007669"/>
    <property type="project" value="InterPro"/>
</dbReference>
<dbReference type="GO" id="GO:0016209">
    <property type="term" value="F:antioxidant activity"/>
    <property type="evidence" value="ECO:0007669"/>
    <property type="project" value="InterPro"/>
</dbReference>
<dbReference type="InterPro" id="IPR050455">
    <property type="entry name" value="Tpx_Peroxidase_subfamily"/>
</dbReference>
<reference evidence="4 5" key="1">
    <citation type="submission" date="2020-07" db="EMBL/GenBank/DDBJ databases">
        <title>Taxonomic revisions and descriptions of new bacterial species based on genomic comparisons in the high-G+C-content subgroup of the family Alcaligenaceae.</title>
        <authorList>
            <person name="Szabo A."/>
            <person name="Felfoldi T."/>
        </authorList>
    </citation>
    <scope>NUCLEOTIDE SEQUENCE [LARGE SCALE GENOMIC DNA]</scope>
    <source>
        <strain evidence="4 5">DSM 25264</strain>
    </source>
</reference>
<feature type="signal peptide" evidence="2">
    <location>
        <begin position="1"/>
        <end position="24"/>
    </location>
</feature>
<proteinExistence type="predicted"/>
<dbReference type="InterPro" id="IPR000866">
    <property type="entry name" value="AhpC/TSA"/>
</dbReference>
<dbReference type="Gene3D" id="3.40.30.10">
    <property type="entry name" value="Glutaredoxin"/>
    <property type="match status" value="1"/>
</dbReference>
<gene>
    <name evidence="4" type="ORF">H0A68_02395</name>
</gene>
<evidence type="ECO:0000256" key="1">
    <source>
        <dbReference type="ARBA" id="ARBA00023284"/>
    </source>
</evidence>
<dbReference type="InterPro" id="IPR036249">
    <property type="entry name" value="Thioredoxin-like_sf"/>
</dbReference>
<organism evidence="4 5">
    <name type="scientific">Allopusillimonas soli</name>
    <dbReference type="NCBI Taxonomy" id="659016"/>
    <lineage>
        <taxon>Bacteria</taxon>
        <taxon>Pseudomonadati</taxon>
        <taxon>Pseudomonadota</taxon>
        <taxon>Betaproteobacteria</taxon>
        <taxon>Burkholderiales</taxon>
        <taxon>Alcaligenaceae</taxon>
        <taxon>Allopusillimonas</taxon>
    </lineage>
</organism>
<protein>
    <submittedName>
        <fullName evidence="4">Peroxiredoxin</fullName>
    </submittedName>
</protein>
<evidence type="ECO:0000313" key="5">
    <source>
        <dbReference type="Proteomes" id="UP000580517"/>
    </source>
</evidence>
<dbReference type="InterPro" id="IPR013766">
    <property type="entry name" value="Thioredoxin_domain"/>
</dbReference>
<keyword evidence="1" id="KW-0676">Redox-active center</keyword>
<evidence type="ECO:0000313" key="4">
    <source>
        <dbReference type="EMBL" id="NYT35708.1"/>
    </source>
</evidence>